<name>A0A9P4NU62_9PEZI</name>
<dbReference type="InterPro" id="IPR036514">
    <property type="entry name" value="SGNH_hydro_sf"/>
</dbReference>
<evidence type="ECO:0000259" key="1">
    <source>
        <dbReference type="Pfam" id="PF13472"/>
    </source>
</evidence>
<comment type="caution">
    <text evidence="2">The sequence shown here is derived from an EMBL/GenBank/DDBJ whole genome shotgun (WGS) entry which is preliminary data.</text>
</comment>
<dbReference type="Gene3D" id="3.40.50.1110">
    <property type="entry name" value="SGNH hydrolase"/>
    <property type="match status" value="1"/>
</dbReference>
<organism evidence="2 3">
    <name type="scientific">Tothia fuscella</name>
    <dbReference type="NCBI Taxonomy" id="1048955"/>
    <lineage>
        <taxon>Eukaryota</taxon>
        <taxon>Fungi</taxon>
        <taxon>Dikarya</taxon>
        <taxon>Ascomycota</taxon>
        <taxon>Pezizomycotina</taxon>
        <taxon>Dothideomycetes</taxon>
        <taxon>Pleosporomycetidae</taxon>
        <taxon>Venturiales</taxon>
        <taxon>Cylindrosympodiaceae</taxon>
        <taxon>Tothia</taxon>
    </lineage>
</organism>
<evidence type="ECO:0000313" key="2">
    <source>
        <dbReference type="EMBL" id="KAF2431757.1"/>
    </source>
</evidence>
<keyword evidence="3" id="KW-1185">Reference proteome</keyword>
<dbReference type="AlphaFoldDB" id="A0A9P4NU62"/>
<dbReference type="EMBL" id="MU007030">
    <property type="protein sequence ID" value="KAF2431757.1"/>
    <property type="molecule type" value="Genomic_DNA"/>
</dbReference>
<proteinExistence type="predicted"/>
<keyword evidence="2" id="KW-0378">Hydrolase</keyword>
<gene>
    <name evidence="2" type="ORF">EJ08DRAFT_648722</name>
</gene>
<dbReference type="Proteomes" id="UP000800235">
    <property type="component" value="Unassembled WGS sequence"/>
</dbReference>
<evidence type="ECO:0000313" key="3">
    <source>
        <dbReference type="Proteomes" id="UP000800235"/>
    </source>
</evidence>
<dbReference type="PANTHER" id="PTHR14209">
    <property type="entry name" value="ISOAMYL ACETATE-HYDROLYZING ESTERASE 1"/>
    <property type="match status" value="1"/>
</dbReference>
<protein>
    <submittedName>
        <fullName evidence="2">SGNH hydrolase</fullName>
    </submittedName>
</protein>
<dbReference type="InterPro" id="IPR045136">
    <property type="entry name" value="Iah1-like"/>
</dbReference>
<dbReference type="PANTHER" id="PTHR14209:SF19">
    <property type="entry name" value="ISOAMYL ACETATE-HYDROLYZING ESTERASE 1 HOMOLOG"/>
    <property type="match status" value="1"/>
</dbReference>
<dbReference type="CDD" id="cd01838">
    <property type="entry name" value="Isoamyl_acetate_hydrolase_like"/>
    <property type="match status" value="1"/>
</dbReference>
<dbReference type="GO" id="GO:0016787">
    <property type="term" value="F:hydrolase activity"/>
    <property type="evidence" value="ECO:0007669"/>
    <property type="project" value="UniProtKB-KW"/>
</dbReference>
<dbReference type="OrthoDB" id="671439at2759"/>
<dbReference type="InterPro" id="IPR013830">
    <property type="entry name" value="SGNH_hydro"/>
</dbReference>
<dbReference type="Pfam" id="PF13472">
    <property type="entry name" value="Lipase_GDSL_2"/>
    <property type="match status" value="1"/>
</dbReference>
<accession>A0A9P4NU62</accession>
<sequence>MVSPQDMAPLMDQIMLFGDSITEFAEGPEGFASVLRYTYIRRLDVVNRGLSGYNTDMALRVLDKIIPLNMPDKIRILTLFFGANDSCFPTETNNQCVPLPQFRTNLIKIITTFQSRKNPRIILITNPPIDERSQRVLDNARGFDLRRTAENTKLYADAIRSVGKEFGFPVLDLWGEIMGRAGWKPGWQGPLPGSLDLPPNPVLAEYLTDGLHLSGMGYQLLSSCLMHTIGTSFPDQLPEDLPYVLPSWSDGDAWKMCGETDFVINHRLRVIAPPVTDNGIHKPLPSIPLTE</sequence>
<reference evidence="2" key="1">
    <citation type="journal article" date="2020" name="Stud. Mycol.">
        <title>101 Dothideomycetes genomes: a test case for predicting lifestyles and emergence of pathogens.</title>
        <authorList>
            <person name="Haridas S."/>
            <person name="Albert R."/>
            <person name="Binder M."/>
            <person name="Bloem J."/>
            <person name="Labutti K."/>
            <person name="Salamov A."/>
            <person name="Andreopoulos B."/>
            <person name="Baker S."/>
            <person name="Barry K."/>
            <person name="Bills G."/>
            <person name="Bluhm B."/>
            <person name="Cannon C."/>
            <person name="Castanera R."/>
            <person name="Culley D."/>
            <person name="Daum C."/>
            <person name="Ezra D."/>
            <person name="Gonzalez J."/>
            <person name="Henrissat B."/>
            <person name="Kuo A."/>
            <person name="Liang C."/>
            <person name="Lipzen A."/>
            <person name="Lutzoni F."/>
            <person name="Magnuson J."/>
            <person name="Mondo S."/>
            <person name="Nolan M."/>
            <person name="Ohm R."/>
            <person name="Pangilinan J."/>
            <person name="Park H.-J."/>
            <person name="Ramirez L."/>
            <person name="Alfaro M."/>
            <person name="Sun H."/>
            <person name="Tritt A."/>
            <person name="Yoshinaga Y."/>
            <person name="Zwiers L.-H."/>
            <person name="Turgeon B."/>
            <person name="Goodwin S."/>
            <person name="Spatafora J."/>
            <person name="Crous P."/>
            <person name="Grigoriev I."/>
        </authorList>
    </citation>
    <scope>NUCLEOTIDE SEQUENCE</scope>
    <source>
        <strain evidence="2">CBS 130266</strain>
    </source>
</reference>
<dbReference type="SUPFAM" id="SSF52266">
    <property type="entry name" value="SGNH hydrolase"/>
    <property type="match status" value="1"/>
</dbReference>
<feature type="domain" description="SGNH hydrolase-type esterase" evidence="1">
    <location>
        <begin position="16"/>
        <end position="220"/>
    </location>
</feature>